<dbReference type="InterPro" id="IPR036291">
    <property type="entry name" value="NAD(P)-bd_dom_sf"/>
</dbReference>
<evidence type="ECO:0000256" key="1">
    <source>
        <dbReference type="ARBA" id="ARBA00006484"/>
    </source>
</evidence>
<accession>A0A8H6M9T7</accession>
<dbReference type="InterPro" id="IPR002347">
    <property type="entry name" value="SDR_fam"/>
</dbReference>
<evidence type="ECO:0000256" key="2">
    <source>
        <dbReference type="ARBA" id="ARBA00022857"/>
    </source>
</evidence>
<dbReference type="AlphaFoldDB" id="A0A8H6M9T7"/>
<evidence type="ECO:0000256" key="4">
    <source>
        <dbReference type="RuleBase" id="RU000363"/>
    </source>
</evidence>
<evidence type="ECO:0000256" key="3">
    <source>
        <dbReference type="ARBA" id="ARBA00023002"/>
    </source>
</evidence>
<evidence type="ECO:0000313" key="6">
    <source>
        <dbReference type="Proteomes" id="UP000521943"/>
    </source>
</evidence>
<dbReference type="EMBL" id="JACGCI010000022">
    <property type="protein sequence ID" value="KAF6757371.1"/>
    <property type="molecule type" value="Genomic_DNA"/>
</dbReference>
<proteinExistence type="inferred from homology"/>
<name>A0A8H6M9T7_9AGAR</name>
<dbReference type="SUPFAM" id="SSF51735">
    <property type="entry name" value="NAD(P)-binding Rossmann-fold domains"/>
    <property type="match status" value="1"/>
</dbReference>
<dbReference type="PRINTS" id="PR00080">
    <property type="entry name" value="SDRFAMILY"/>
</dbReference>
<keyword evidence="6" id="KW-1185">Reference proteome</keyword>
<comment type="similarity">
    <text evidence="1 4">Belongs to the short-chain dehydrogenases/reductases (SDR) family.</text>
</comment>
<dbReference type="PANTHER" id="PTHR24320:SF282">
    <property type="entry name" value="WW DOMAIN-CONTAINING OXIDOREDUCTASE"/>
    <property type="match status" value="1"/>
</dbReference>
<dbReference type="Pfam" id="PF00106">
    <property type="entry name" value="adh_short"/>
    <property type="match status" value="1"/>
</dbReference>
<dbReference type="Proteomes" id="UP000521943">
    <property type="component" value="Unassembled WGS sequence"/>
</dbReference>
<dbReference type="Gene3D" id="3.40.50.720">
    <property type="entry name" value="NAD(P)-binding Rossmann-like Domain"/>
    <property type="match status" value="1"/>
</dbReference>
<dbReference type="PANTHER" id="PTHR24320">
    <property type="entry name" value="RETINOL DEHYDROGENASE"/>
    <property type="match status" value="1"/>
</dbReference>
<comment type="caution">
    <text evidence="5">The sequence shown here is derived from an EMBL/GenBank/DDBJ whole genome shotgun (WGS) entry which is preliminary data.</text>
</comment>
<dbReference type="PRINTS" id="PR00081">
    <property type="entry name" value="GDHRDH"/>
</dbReference>
<sequence length="327" mass="36483">MPRSLVSTFQATTSFLKEAWFQGTPAWTTADIPDLSGQVFIVTGGNSGLGKDTVRALLEHEARVYVASRDEKRSLAAIDELFEQTGRRALFLQLDLADLKSVKMAADQFLSTETRLDVLYNNAGILGTPLDVVANGYDMAFHTHILGPFYLTILLLPLLTATARMRPDQNARVVNLTSSAHHLVGSPPLEFDTFKDGPERRKRENLAFFYCQSKFATILFSNELSRRYKDQGVVSIAVNPGNFSTSLQRRMNESSVHSILTEYCLFLYPGEWGSITQLWAGTAPEAFEASGKYVAPWGRIGQPHPETEDVELAVKLWVYLEEQIKGL</sequence>
<dbReference type="GO" id="GO:0016491">
    <property type="term" value="F:oxidoreductase activity"/>
    <property type="evidence" value="ECO:0007669"/>
    <property type="project" value="UniProtKB-KW"/>
</dbReference>
<reference evidence="5 6" key="1">
    <citation type="submission" date="2020-07" db="EMBL/GenBank/DDBJ databases">
        <title>Comparative genomics of pyrophilous fungi reveals a link between fire events and developmental genes.</title>
        <authorList>
            <consortium name="DOE Joint Genome Institute"/>
            <person name="Steindorff A.S."/>
            <person name="Carver A."/>
            <person name="Calhoun S."/>
            <person name="Stillman K."/>
            <person name="Liu H."/>
            <person name="Lipzen A."/>
            <person name="Pangilinan J."/>
            <person name="Labutti K."/>
            <person name="Bruns T.D."/>
            <person name="Grigoriev I.V."/>
        </authorList>
    </citation>
    <scope>NUCLEOTIDE SEQUENCE [LARGE SCALE GENOMIC DNA]</scope>
    <source>
        <strain evidence="5 6">CBS 144469</strain>
    </source>
</reference>
<protein>
    <submittedName>
        <fullName evidence="5">NAD(P)-binding protein</fullName>
    </submittedName>
</protein>
<evidence type="ECO:0000313" key="5">
    <source>
        <dbReference type="EMBL" id="KAF6757371.1"/>
    </source>
</evidence>
<keyword evidence="3" id="KW-0560">Oxidoreductase</keyword>
<organism evidence="5 6">
    <name type="scientific">Ephemerocybe angulata</name>
    <dbReference type="NCBI Taxonomy" id="980116"/>
    <lineage>
        <taxon>Eukaryota</taxon>
        <taxon>Fungi</taxon>
        <taxon>Dikarya</taxon>
        <taxon>Basidiomycota</taxon>
        <taxon>Agaricomycotina</taxon>
        <taxon>Agaricomycetes</taxon>
        <taxon>Agaricomycetidae</taxon>
        <taxon>Agaricales</taxon>
        <taxon>Agaricineae</taxon>
        <taxon>Psathyrellaceae</taxon>
        <taxon>Ephemerocybe</taxon>
    </lineage>
</organism>
<gene>
    <name evidence="5" type="ORF">DFP72DRAFT_1111384</name>
</gene>
<dbReference type="OrthoDB" id="191139at2759"/>
<keyword evidence="2" id="KW-0521">NADP</keyword>